<evidence type="ECO:0000313" key="2">
    <source>
        <dbReference type="EMBL" id="MEB8338129.1"/>
    </source>
</evidence>
<dbReference type="RefSeq" id="WP_326015881.1">
    <property type="nucleotide sequence ID" value="NZ_JAOZYC010000093.1"/>
</dbReference>
<gene>
    <name evidence="2" type="ORF">OKJ99_11540</name>
</gene>
<dbReference type="EMBL" id="JAOZYC010000093">
    <property type="protein sequence ID" value="MEB8338129.1"/>
    <property type="molecule type" value="Genomic_DNA"/>
</dbReference>
<keyword evidence="3" id="KW-1185">Reference proteome</keyword>
<comment type="caution">
    <text evidence="2">The sequence shown here is derived from an EMBL/GenBank/DDBJ whole genome shotgun (WGS) entry which is preliminary data.</text>
</comment>
<protein>
    <submittedName>
        <fullName evidence="2">Uncharacterized protein</fullName>
    </submittedName>
</protein>
<organism evidence="2 3">
    <name type="scientific">Streptomyces endophyticus</name>
    <dbReference type="NCBI Taxonomy" id="714166"/>
    <lineage>
        <taxon>Bacteria</taxon>
        <taxon>Bacillati</taxon>
        <taxon>Actinomycetota</taxon>
        <taxon>Actinomycetes</taxon>
        <taxon>Kitasatosporales</taxon>
        <taxon>Streptomycetaceae</taxon>
        <taxon>Streptomyces</taxon>
    </lineage>
</organism>
<reference evidence="2 3" key="1">
    <citation type="submission" date="2022-10" db="EMBL/GenBank/DDBJ databases">
        <authorList>
            <person name="Xie J."/>
            <person name="Shen N."/>
        </authorList>
    </citation>
    <scope>NUCLEOTIDE SEQUENCE [LARGE SCALE GENOMIC DNA]</scope>
    <source>
        <strain evidence="2 3">YIM65594</strain>
    </source>
</reference>
<name>A0ABU6F2B7_9ACTN</name>
<dbReference type="Proteomes" id="UP001354931">
    <property type="component" value="Unassembled WGS sequence"/>
</dbReference>
<proteinExistence type="predicted"/>
<feature type="region of interest" description="Disordered" evidence="1">
    <location>
        <begin position="116"/>
        <end position="149"/>
    </location>
</feature>
<evidence type="ECO:0000313" key="3">
    <source>
        <dbReference type="Proteomes" id="UP001354931"/>
    </source>
</evidence>
<evidence type="ECO:0000256" key="1">
    <source>
        <dbReference type="SAM" id="MobiDB-lite"/>
    </source>
</evidence>
<sequence>MYAVTVDARIAGGAPEMDELQRVGAIALLEQGFDAVDGIEGPDGAAVEVEVIDSVVAVYPGGAVLKVFTHAPTLETAEEAVRSLVEELLERSDLLSDWTIDKCEVQLHPDLAQESLDAATGPNSPPADPAARRAHLAQTPGSTAASPAEIAADAEKVRHQMLALAAGLKAFGPGPFGVLSEEDAEDEGVGGCEGTTDQDAQLAAGSLMWATDVLVDQLFMDVHTLTEGHTNVAECEDVLWHLEGLPNRYALRYDAKFARRFLVTVIAMTTRFTQGTFTELSCVAEELALRLLLTEAKVCLETFGLLDTGVEQALDCFADLVYEDMDHAWLYDDATDGIEDSPIGRAPRVAPLGLADWFTPFNEGRYVHPYAMATPTGDDQRDGEADS</sequence>
<accession>A0ABU6F2B7</accession>